<dbReference type="AlphaFoldDB" id="A0A6L3N162"/>
<proteinExistence type="predicted"/>
<name>A0A6L3N162_9BURK</name>
<dbReference type="SUPFAM" id="SSF52172">
    <property type="entry name" value="CheY-like"/>
    <property type="match status" value="1"/>
</dbReference>
<feature type="region of interest" description="Disordered" evidence="1">
    <location>
        <begin position="1"/>
        <end position="36"/>
    </location>
</feature>
<accession>A0A6L3N162</accession>
<feature type="compositionally biased region" description="Basic residues" evidence="1">
    <location>
        <begin position="1"/>
        <end position="17"/>
    </location>
</feature>
<feature type="compositionally biased region" description="Polar residues" evidence="1">
    <location>
        <begin position="24"/>
        <end position="36"/>
    </location>
</feature>
<reference evidence="2 3" key="1">
    <citation type="submission" date="2019-09" db="EMBL/GenBank/DDBJ databases">
        <title>Draft genome sequences of 48 bacterial type strains from the CCUG.</title>
        <authorList>
            <person name="Tunovic T."/>
            <person name="Pineiro-Iglesias B."/>
            <person name="Unosson C."/>
            <person name="Inganas E."/>
            <person name="Ohlen M."/>
            <person name="Cardew S."/>
            <person name="Jensie-Markopoulos S."/>
            <person name="Salva-Serra F."/>
            <person name="Jaen-Luchoro D."/>
            <person name="Karlsson R."/>
            <person name="Svensson-Stadler L."/>
            <person name="Chun J."/>
            <person name="Moore E."/>
        </authorList>
    </citation>
    <scope>NUCLEOTIDE SEQUENCE [LARGE SCALE GENOMIC DNA]</scope>
    <source>
        <strain evidence="2 3">CCUG 65686</strain>
    </source>
</reference>
<protein>
    <submittedName>
        <fullName evidence="2">Response regulator</fullName>
    </submittedName>
</protein>
<comment type="caution">
    <text evidence="2">The sequence shown here is derived from an EMBL/GenBank/DDBJ whole genome shotgun (WGS) entry which is preliminary data.</text>
</comment>
<gene>
    <name evidence="2" type="ORF">F7R25_07505</name>
</gene>
<dbReference type="EMBL" id="VZOK01000008">
    <property type="protein sequence ID" value="KAB0639790.1"/>
    <property type="molecule type" value="Genomic_DNA"/>
</dbReference>
<evidence type="ECO:0000313" key="2">
    <source>
        <dbReference type="EMBL" id="KAB0639790.1"/>
    </source>
</evidence>
<dbReference type="Gene3D" id="3.40.50.2300">
    <property type="match status" value="1"/>
</dbReference>
<sequence>MRAGWGRRSRSTTRPHGAHACATRSASTRPASISTRCSRGRWRAPWRLDGGRKACGIESRPAHGISAVVVQQIGHENVEIATNGRQAMHECASGGHDLIPTDVSMPHVEGLNRRIRGKTSSRYCTHRCRSANYVRRSTTFRMGWAGQDAQARVRPCSPSGCAAHEAL</sequence>
<evidence type="ECO:0000313" key="3">
    <source>
        <dbReference type="Proteomes" id="UP000473470"/>
    </source>
</evidence>
<dbReference type="Proteomes" id="UP000473470">
    <property type="component" value="Unassembled WGS sequence"/>
</dbReference>
<dbReference type="InterPro" id="IPR011006">
    <property type="entry name" value="CheY-like_superfamily"/>
</dbReference>
<organism evidence="2 3">
    <name type="scientific">Burkholderia stagnalis</name>
    <dbReference type="NCBI Taxonomy" id="1503054"/>
    <lineage>
        <taxon>Bacteria</taxon>
        <taxon>Pseudomonadati</taxon>
        <taxon>Pseudomonadota</taxon>
        <taxon>Betaproteobacteria</taxon>
        <taxon>Burkholderiales</taxon>
        <taxon>Burkholderiaceae</taxon>
        <taxon>Burkholderia</taxon>
        <taxon>Burkholderia cepacia complex</taxon>
    </lineage>
</organism>
<evidence type="ECO:0000256" key="1">
    <source>
        <dbReference type="SAM" id="MobiDB-lite"/>
    </source>
</evidence>